<evidence type="ECO:0000259" key="6">
    <source>
        <dbReference type="PROSITE" id="PS50811"/>
    </source>
</evidence>
<dbReference type="InterPro" id="IPR003657">
    <property type="entry name" value="WRKY_dom"/>
</dbReference>
<keyword evidence="5" id="KW-0539">Nucleus</keyword>
<dbReference type="Pfam" id="PF03106">
    <property type="entry name" value="WRKY"/>
    <property type="match status" value="1"/>
</dbReference>
<sequence length="536" mass="59816">MENDDWDLFSIVRSCKAITYTAPATFCETATPTLPITTNTITNNTISPHNTTPNCFDDFTLTLENSTIQIFPLKPNDFIELDKLIICSNPTKIIPISTTSDIPTPSVTTTTIPTSSSTTTIITTPSTTTIPNRITTDTITNTSSQGISYQNSMFFNFPTLVEQQQMQPSEFTELEKWILQFNPTTTIPISAITTPNPTTSITSTPISFTAPIATINTTTTTTPIIPTTTTTTTMNNSETNGINQYSTVSNFPMVVEQQQVQANQNRVSVFNSISCIKTTTTNFHNELNHPLVPQEPHRNHNQLPILLPQTSSTTLLNTNPKQQKIKSGKRKNNNQMTVVNYVKANKISEDSWRWRKYGQKPIKGSPHPRSYFKCSSFNDCLAKKLVEKINTGEDTYEVTYIGEHNHKKPANNRNSIVGTSCWNMSSNSGLDVVREVGCCSNVRNLGFPGESNMPYLKNEVIKNAGKLDSSDMIMVPFDELERENSNIFSDESKIPDREAKLIESSNEDDILIPNMTNMLDDFFLNFNNINNGSPFC</sequence>
<reference evidence="7 9" key="2">
    <citation type="journal article" date="2014" name="BMC Genomics">
        <title>An improved genome release (version Mt4.0) for the model legume Medicago truncatula.</title>
        <authorList>
            <person name="Tang H."/>
            <person name="Krishnakumar V."/>
            <person name="Bidwell S."/>
            <person name="Rosen B."/>
            <person name="Chan A."/>
            <person name="Zhou S."/>
            <person name="Gentzbittel L."/>
            <person name="Childs K.L."/>
            <person name="Yandell M."/>
            <person name="Gundlach H."/>
            <person name="Mayer K.F."/>
            <person name="Schwartz D.C."/>
            <person name="Town C.D."/>
        </authorList>
    </citation>
    <scope>GENOME REANNOTATION</scope>
    <source>
        <strain evidence="7">A17</strain>
        <strain evidence="8 9">cv. Jemalong A17</strain>
    </source>
</reference>
<comment type="subcellular location">
    <subcellularLocation>
        <location evidence="1">Nucleus</location>
    </subcellularLocation>
</comment>
<evidence type="ECO:0000256" key="4">
    <source>
        <dbReference type="ARBA" id="ARBA00023163"/>
    </source>
</evidence>
<dbReference type="EnsemblPlants" id="KEH20096">
    <property type="protein sequence ID" value="KEH20096"/>
    <property type="gene ID" value="MTR_8g067635"/>
</dbReference>
<keyword evidence="3 7" id="KW-0238">DNA-binding</keyword>
<keyword evidence="9" id="KW-1185">Reference proteome</keyword>
<dbReference type="Proteomes" id="UP000002051">
    <property type="component" value="Chromosome 8"/>
</dbReference>
<proteinExistence type="predicted"/>
<dbReference type="SMART" id="SM00774">
    <property type="entry name" value="WRKY"/>
    <property type="match status" value="1"/>
</dbReference>
<dbReference type="EMBL" id="CM001224">
    <property type="protein sequence ID" value="KEH20096.1"/>
    <property type="molecule type" value="Genomic_DNA"/>
</dbReference>
<name>A0A072TSA8_MEDTR</name>
<dbReference type="GO" id="GO:0003700">
    <property type="term" value="F:DNA-binding transcription factor activity"/>
    <property type="evidence" value="ECO:0000318"/>
    <property type="project" value="GO_Central"/>
</dbReference>
<accession>A0A072TSA8</accession>
<dbReference type="Gene3D" id="2.20.25.80">
    <property type="entry name" value="WRKY domain"/>
    <property type="match status" value="1"/>
</dbReference>
<evidence type="ECO:0000256" key="3">
    <source>
        <dbReference type="ARBA" id="ARBA00023125"/>
    </source>
</evidence>
<reference evidence="8" key="3">
    <citation type="submission" date="2015-04" db="UniProtKB">
        <authorList>
            <consortium name="EnsemblPlants"/>
        </authorList>
    </citation>
    <scope>IDENTIFICATION</scope>
    <source>
        <strain evidence="8">cv. Jemalong A17</strain>
    </source>
</reference>
<dbReference type="AlphaFoldDB" id="A0A072TSA8"/>
<dbReference type="PANTHER" id="PTHR32096:SF19">
    <property type="entry name" value="OS01G0750100 PROTEIN"/>
    <property type="match status" value="1"/>
</dbReference>
<dbReference type="PROSITE" id="PS50811">
    <property type="entry name" value="WRKY"/>
    <property type="match status" value="1"/>
</dbReference>
<keyword evidence="2" id="KW-0805">Transcription regulation</keyword>
<gene>
    <name evidence="7" type="ordered locus">MTR_8g067635</name>
</gene>
<dbReference type="GO" id="GO:0000976">
    <property type="term" value="F:transcription cis-regulatory region binding"/>
    <property type="evidence" value="ECO:0000318"/>
    <property type="project" value="GO_Central"/>
</dbReference>
<evidence type="ECO:0000256" key="5">
    <source>
        <dbReference type="ARBA" id="ARBA00023242"/>
    </source>
</evidence>
<evidence type="ECO:0000256" key="2">
    <source>
        <dbReference type="ARBA" id="ARBA00023015"/>
    </source>
</evidence>
<evidence type="ECO:0000313" key="9">
    <source>
        <dbReference type="Proteomes" id="UP000002051"/>
    </source>
</evidence>
<dbReference type="HOGENOM" id="CLU_047325_0_0_1"/>
<reference evidence="7 9" key="1">
    <citation type="journal article" date="2011" name="Nature">
        <title>The Medicago genome provides insight into the evolution of rhizobial symbioses.</title>
        <authorList>
            <person name="Young N.D."/>
            <person name="Debelle F."/>
            <person name="Oldroyd G.E."/>
            <person name="Geurts R."/>
            <person name="Cannon S.B."/>
            <person name="Udvardi M.K."/>
            <person name="Benedito V.A."/>
            <person name="Mayer K.F."/>
            <person name="Gouzy J."/>
            <person name="Schoof H."/>
            <person name="Van de Peer Y."/>
            <person name="Proost S."/>
            <person name="Cook D.R."/>
            <person name="Meyers B.C."/>
            <person name="Spannagl M."/>
            <person name="Cheung F."/>
            <person name="De Mita S."/>
            <person name="Krishnakumar V."/>
            <person name="Gundlach H."/>
            <person name="Zhou S."/>
            <person name="Mudge J."/>
            <person name="Bharti A.K."/>
            <person name="Murray J.D."/>
            <person name="Naoumkina M.A."/>
            <person name="Rosen B."/>
            <person name="Silverstein K.A."/>
            <person name="Tang H."/>
            <person name="Rombauts S."/>
            <person name="Zhao P.X."/>
            <person name="Zhou P."/>
            <person name="Barbe V."/>
            <person name="Bardou P."/>
            <person name="Bechner M."/>
            <person name="Bellec A."/>
            <person name="Berger A."/>
            <person name="Berges H."/>
            <person name="Bidwell S."/>
            <person name="Bisseling T."/>
            <person name="Choisne N."/>
            <person name="Couloux A."/>
            <person name="Denny R."/>
            <person name="Deshpande S."/>
            <person name="Dai X."/>
            <person name="Doyle J.J."/>
            <person name="Dudez A.M."/>
            <person name="Farmer A.D."/>
            <person name="Fouteau S."/>
            <person name="Franken C."/>
            <person name="Gibelin C."/>
            <person name="Gish J."/>
            <person name="Goldstein S."/>
            <person name="Gonzalez A.J."/>
            <person name="Green P.J."/>
            <person name="Hallab A."/>
            <person name="Hartog M."/>
            <person name="Hua A."/>
            <person name="Humphray S.J."/>
            <person name="Jeong D.H."/>
            <person name="Jing Y."/>
            <person name="Jocker A."/>
            <person name="Kenton S.M."/>
            <person name="Kim D.J."/>
            <person name="Klee K."/>
            <person name="Lai H."/>
            <person name="Lang C."/>
            <person name="Lin S."/>
            <person name="Macmil S.L."/>
            <person name="Magdelenat G."/>
            <person name="Matthews L."/>
            <person name="McCorrison J."/>
            <person name="Monaghan E.L."/>
            <person name="Mun J.H."/>
            <person name="Najar F.Z."/>
            <person name="Nicholson C."/>
            <person name="Noirot C."/>
            <person name="O'Bleness M."/>
            <person name="Paule C.R."/>
            <person name="Poulain J."/>
            <person name="Prion F."/>
            <person name="Qin B."/>
            <person name="Qu C."/>
            <person name="Retzel E.F."/>
            <person name="Riddle C."/>
            <person name="Sallet E."/>
            <person name="Samain S."/>
            <person name="Samson N."/>
            <person name="Sanders I."/>
            <person name="Saurat O."/>
            <person name="Scarpelli C."/>
            <person name="Schiex T."/>
            <person name="Segurens B."/>
            <person name="Severin A.J."/>
            <person name="Sherrier D.J."/>
            <person name="Shi R."/>
            <person name="Sims S."/>
            <person name="Singer S.R."/>
            <person name="Sinharoy S."/>
            <person name="Sterck L."/>
            <person name="Viollet A."/>
            <person name="Wang B.B."/>
            <person name="Wang K."/>
            <person name="Wang M."/>
            <person name="Wang X."/>
            <person name="Warfsmann J."/>
            <person name="Weissenbach J."/>
            <person name="White D.D."/>
            <person name="White J.D."/>
            <person name="Wiley G.B."/>
            <person name="Wincker P."/>
            <person name="Xing Y."/>
            <person name="Yang L."/>
            <person name="Yao Z."/>
            <person name="Ying F."/>
            <person name="Zhai J."/>
            <person name="Zhou L."/>
            <person name="Zuber A."/>
            <person name="Denarie J."/>
            <person name="Dixon R.A."/>
            <person name="May G.D."/>
            <person name="Schwartz D.C."/>
            <person name="Rogers J."/>
            <person name="Quetier F."/>
            <person name="Town C.D."/>
            <person name="Roe B.A."/>
        </authorList>
    </citation>
    <scope>NUCLEOTIDE SEQUENCE [LARGE SCALE GENOMIC DNA]</scope>
    <source>
        <strain evidence="7">A17</strain>
        <strain evidence="8 9">cv. Jemalong A17</strain>
    </source>
</reference>
<dbReference type="InterPro" id="IPR044810">
    <property type="entry name" value="WRKY_plant"/>
</dbReference>
<protein>
    <submittedName>
        <fullName evidence="7">WRKY DNA-binding domain protein</fullName>
    </submittedName>
</protein>
<dbReference type="SUPFAM" id="SSF118290">
    <property type="entry name" value="WRKY DNA-binding domain"/>
    <property type="match status" value="1"/>
</dbReference>
<keyword evidence="4" id="KW-0804">Transcription</keyword>
<feature type="domain" description="WRKY" evidence="6">
    <location>
        <begin position="343"/>
        <end position="409"/>
    </location>
</feature>
<organism evidence="7 9">
    <name type="scientific">Medicago truncatula</name>
    <name type="common">Barrel medic</name>
    <name type="synonym">Medicago tribuloides</name>
    <dbReference type="NCBI Taxonomy" id="3880"/>
    <lineage>
        <taxon>Eukaryota</taxon>
        <taxon>Viridiplantae</taxon>
        <taxon>Streptophyta</taxon>
        <taxon>Embryophyta</taxon>
        <taxon>Tracheophyta</taxon>
        <taxon>Spermatophyta</taxon>
        <taxon>Magnoliopsida</taxon>
        <taxon>eudicotyledons</taxon>
        <taxon>Gunneridae</taxon>
        <taxon>Pentapetalae</taxon>
        <taxon>rosids</taxon>
        <taxon>fabids</taxon>
        <taxon>Fabales</taxon>
        <taxon>Fabaceae</taxon>
        <taxon>Papilionoideae</taxon>
        <taxon>50 kb inversion clade</taxon>
        <taxon>NPAAA clade</taxon>
        <taxon>Hologalegina</taxon>
        <taxon>IRL clade</taxon>
        <taxon>Trifolieae</taxon>
        <taxon>Medicago</taxon>
    </lineage>
</organism>
<evidence type="ECO:0000256" key="1">
    <source>
        <dbReference type="ARBA" id="ARBA00004123"/>
    </source>
</evidence>
<dbReference type="PaxDb" id="3880-AET03331"/>
<dbReference type="InterPro" id="IPR036576">
    <property type="entry name" value="WRKY_dom_sf"/>
</dbReference>
<evidence type="ECO:0000313" key="7">
    <source>
        <dbReference type="EMBL" id="KEH20096.1"/>
    </source>
</evidence>
<evidence type="ECO:0000313" key="8">
    <source>
        <dbReference type="EnsemblPlants" id="KEH20096"/>
    </source>
</evidence>
<dbReference type="GO" id="GO:0005634">
    <property type="term" value="C:nucleus"/>
    <property type="evidence" value="ECO:0000318"/>
    <property type="project" value="GO_Central"/>
</dbReference>
<dbReference type="PANTHER" id="PTHR32096">
    <property type="entry name" value="WRKY TRANSCRIPTION FACTOR 30-RELATED-RELATED"/>
    <property type="match status" value="1"/>
</dbReference>